<evidence type="ECO:0000313" key="1">
    <source>
        <dbReference type="EMBL" id="MCT9811544.1"/>
    </source>
</evidence>
<dbReference type="Pfam" id="PF05932">
    <property type="entry name" value="CesT"/>
    <property type="match status" value="1"/>
</dbReference>
<name>A0ABT2PM44_9BURK</name>
<protein>
    <submittedName>
        <fullName evidence="1">Type III secretion system chaperone</fullName>
    </submittedName>
</protein>
<gene>
    <name evidence="1" type="ORF">N0K08_12915</name>
</gene>
<accession>A0ABT2PM44</accession>
<proteinExistence type="predicted"/>
<dbReference type="RefSeq" id="WP_261500786.1">
    <property type="nucleotide sequence ID" value="NZ_JAODYH010000005.1"/>
</dbReference>
<dbReference type="Gene3D" id="3.30.1460.10">
    <property type="match status" value="1"/>
</dbReference>
<dbReference type="EMBL" id="JAODYH010000005">
    <property type="protein sequence ID" value="MCT9811544.1"/>
    <property type="molecule type" value="Genomic_DNA"/>
</dbReference>
<reference evidence="1 2" key="1">
    <citation type="submission" date="2022-09" db="EMBL/GenBank/DDBJ databases">
        <title>Draft genome of isolate Be4.</title>
        <authorList>
            <person name="Sanchez-Castro I."/>
            <person name="Martinez-Rodriguez P."/>
            <person name="Descostes M."/>
            <person name="Merroun M."/>
        </authorList>
    </citation>
    <scope>NUCLEOTIDE SEQUENCE [LARGE SCALE GENOMIC DNA]</scope>
    <source>
        <strain evidence="1 2">Be4</strain>
    </source>
</reference>
<sequence length="154" mass="16535">MDFSSFLQEIGAAAHLDTSAAAQAGGCTIVFSATMEVTFEHDAKTQVVQVFAPVLAAGEWPVELRARMLASVLELHLFGLATDGNYFGFDSQLDRIMFFRSIALPGLAPAQAVQAVESFVNQLERLQSHLARAAAAQAAPSVTEKPKPLSMQRV</sequence>
<dbReference type="InterPro" id="IPR010261">
    <property type="entry name" value="Tir_chaperone"/>
</dbReference>
<dbReference type="SUPFAM" id="SSF69635">
    <property type="entry name" value="Type III secretory system chaperone-like"/>
    <property type="match status" value="1"/>
</dbReference>
<keyword evidence="2" id="KW-1185">Reference proteome</keyword>
<dbReference type="CDD" id="cd16364">
    <property type="entry name" value="T3SC_I-like"/>
    <property type="match status" value="1"/>
</dbReference>
<dbReference type="Proteomes" id="UP001525968">
    <property type="component" value="Unassembled WGS sequence"/>
</dbReference>
<comment type="caution">
    <text evidence="1">The sequence shown here is derived from an EMBL/GenBank/DDBJ whole genome shotgun (WGS) entry which is preliminary data.</text>
</comment>
<organism evidence="1 2">
    <name type="scientific">Acidovorax bellezanensis</name>
    <dbReference type="NCBI Taxonomy" id="2976702"/>
    <lineage>
        <taxon>Bacteria</taxon>
        <taxon>Pseudomonadati</taxon>
        <taxon>Pseudomonadota</taxon>
        <taxon>Betaproteobacteria</taxon>
        <taxon>Burkholderiales</taxon>
        <taxon>Comamonadaceae</taxon>
        <taxon>Acidovorax</taxon>
    </lineage>
</organism>
<evidence type="ECO:0000313" key="2">
    <source>
        <dbReference type="Proteomes" id="UP001525968"/>
    </source>
</evidence>